<evidence type="ECO:0000256" key="1">
    <source>
        <dbReference type="SAM" id="MobiDB-lite"/>
    </source>
</evidence>
<feature type="region of interest" description="Disordered" evidence="1">
    <location>
        <begin position="40"/>
        <end position="162"/>
    </location>
</feature>
<reference evidence="3" key="1">
    <citation type="submission" date="2025-08" db="UniProtKB">
        <authorList>
            <consortium name="RefSeq"/>
        </authorList>
    </citation>
    <scope>IDENTIFICATION</scope>
    <source>
        <tissue evidence="3">Whole Larva</tissue>
    </source>
</reference>
<sequence>MSENMHSSDIFNLADAARGEANQIFSIGGSPSFRINRRAETNSSVFPSGCMGNASEETLKKRREAAMGPPPHPDQEPQMYHARGDVHGDDEEEEEKGALGEPTRSGEEEDDDDEVEKTGVRLKPTQSLSNIPRNPLTGDGIVDETKKSGKRGMRNKNAQWIW</sequence>
<keyword evidence="2" id="KW-1185">Reference proteome</keyword>
<dbReference type="GeneID" id="108556312"/>
<name>A0ABM1LZV7_NICVS</name>
<protein>
    <submittedName>
        <fullName evidence="3">Uncharacterized protein LOC108556312</fullName>
    </submittedName>
</protein>
<dbReference type="RefSeq" id="XP_017767857.1">
    <property type="nucleotide sequence ID" value="XM_017912368.1"/>
</dbReference>
<accession>A0ABM1LZV7</accession>
<proteinExistence type="predicted"/>
<organism evidence="2 3">
    <name type="scientific">Nicrophorus vespilloides</name>
    <name type="common">Boreal carrion beetle</name>
    <dbReference type="NCBI Taxonomy" id="110193"/>
    <lineage>
        <taxon>Eukaryota</taxon>
        <taxon>Metazoa</taxon>
        <taxon>Ecdysozoa</taxon>
        <taxon>Arthropoda</taxon>
        <taxon>Hexapoda</taxon>
        <taxon>Insecta</taxon>
        <taxon>Pterygota</taxon>
        <taxon>Neoptera</taxon>
        <taxon>Endopterygota</taxon>
        <taxon>Coleoptera</taxon>
        <taxon>Polyphaga</taxon>
        <taxon>Staphyliniformia</taxon>
        <taxon>Silphidae</taxon>
        <taxon>Nicrophorinae</taxon>
        <taxon>Nicrophorus</taxon>
    </lineage>
</organism>
<gene>
    <name evidence="3" type="primary">LOC108556312</name>
</gene>
<evidence type="ECO:0000313" key="3">
    <source>
        <dbReference type="RefSeq" id="XP_017767857.1"/>
    </source>
</evidence>
<evidence type="ECO:0000313" key="2">
    <source>
        <dbReference type="Proteomes" id="UP000695000"/>
    </source>
</evidence>
<dbReference type="Proteomes" id="UP000695000">
    <property type="component" value="Unplaced"/>
</dbReference>